<dbReference type="PANTHER" id="PTHR43884">
    <property type="entry name" value="ACYL-COA DEHYDROGENASE"/>
    <property type="match status" value="1"/>
</dbReference>
<evidence type="ECO:0000256" key="4">
    <source>
        <dbReference type="ARBA" id="ARBA00022827"/>
    </source>
</evidence>
<dbReference type="Pfam" id="PF00441">
    <property type="entry name" value="Acyl-CoA_dh_1"/>
    <property type="match status" value="1"/>
</dbReference>
<dbReference type="AlphaFoldDB" id="A0A2S2C6K4"/>
<name>A0A2S2C6K4_9NOCA</name>
<keyword evidence="4" id="KW-0274">FAD</keyword>
<evidence type="ECO:0000256" key="2">
    <source>
        <dbReference type="ARBA" id="ARBA00009347"/>
    </source>
</evidence>
<dbReference type="InterPro" id="IPR036250">
    <property type="entry name" value="AcylCo_DH-like_C"/>
</dbReference>
<evidence type="ECO:0000256" key="3">
    <source>
        <dbReference type="ARBA" id="ARBA00022630"/>
    </source>
</evidence>
<evidence type="ECO:0000313" key="8">
    <source>
        <dbReference type="EMBL" id="AWK76489.1"/>
    </source>
</evidence>
<comment type="cofactor">
    <cofactor evidence="1">
        <name>FAD</name>
        <dbReference type="ChEBI" id="CHEBI:57692"/>
    </cofactor>
</comment>
<dbReference type="SUPFAM" id="SSF56645">
    <property type="entry name" value="Acyl-CoA dehydrogenase NM domain-like"/>
    <property type="match status" value="1"/>
</dbReference>
<dbReference type="RefSeq" id="WP_109335938.1">
    <property type="nucleotide sequence ID" value="NZ_CP021355.1"/>
</dbReference>
<gene>
    <name evidence="8" type="ORF">CBI38_34445</name>
</gene>
<keyword evidence="3" id="KW-0285">Flavoprotein</keyword>
<dbReference type="SUPFAM" id="SSF47203">
    <property type="entry name" value="Acyl-CoA dehydrogenase C-terminal domain-like"/>
    <property type="match status" value="1"/>
</dbReference>
<reference evidence="8 9" key="1">
    <citation type="submission" date="2017-05" db="EMBL/GenBank/DDBJ databases">
        <title>Isolation of Rhodococcus sp. S2-17 biodegrading of BP-3.</title>
        <authorList>
            <person name="Lee Y."/>
            <person name="Kim K.H."/>
            <person name="Chun B.H."/>
            <person name="Jung H.S."/>
            <person name="Jeon C.O."/>
        </authorList>
    </citation>
    <scope>NUCLEOTIDE SEQUENCE [LARGE SCALE GENOMIC DNA]</scope>
    <source>
        <strain evidence="8 9">S2-17</strain>
        <plasmid evidence="9">prb98</plasmid>
    </source>
</reference>
<evidence type="ECO:0000259" key="6">
    <source>
        <dbReference type="Pfam" id="PF00441"/>
    </source>
</evidence>
<dbReference type="InterPro" id="IPR013786">
    <property type="entry name" value="AcylCoA_DH/ox_N"/>
</dbReference>
<geneLocation type="plasmid" evidence="9">
    <name>prb98</name>
</geneLocation>
<dbReference type="Gene3D" id="1.10.540.10">
    <property type="entry name" value="Acyl-CoA dehydrogenase/oxidase, N-terminal domain"/>
    <property type="match status" value="1"/>
</dbReference>
<dbReference type="GO" id="GO:0003995">
    <property type="term" value="F:acyl-CoA dehydrogenase activity"/>
    <property type="evidence" value="ECO:0007669"/>
    <property type="project" value="TreeGrafter"/>
</dbReference>
<protein>
    <submittedName>
        <fullName evidence="8">Acyl-CoA dehydrogenase</fullName>
    </submittedName>
</protein>
<comment type="similarity">
    <text evidence="2">Belongs to the acyl-CoA dehydrogenase family.</text>
</comment>
<dbReference type="EMBL" id="CP021355">
    <property type="protein sequence ID" value="AWK76489.1"/>
    <property type="molecule type" value="Genomic_DNA"/>
</dbReference>
<dbReference type="InterPro" id="IPR046373">
    <property type="entry name" value="Acyl-CoA_Oxase/DH_mid-dom_sf"/>
</dbReference>
<dbReference type="InterPro" id="IPR037069">
    <property type="entry name" value="AcylCoA_DH/ox_N_sf"/>
</dbReference>
<dbReference type="PANTHER" id="PTHR43884:SF20">
    <property type="entry name" value="ACYL-COA DEHYDROGENASE FADE28"/>
    <property type="match status" value="1"/>
</dbReference>
<evidence type="ECO:0000256" key="5">
    <source>
        <dbReference type="ARBA" id="ARBA00023002"/>
    </source>
</evidence>
<feature type="domain" description="Acyl-CoA dehydrogenase/oxidase N-terminal" evidence="7">
    <location>
        <begin position="6"/>
        <end position="118"/>
    </location>
</feature>
<organism evidence="8 9">
    <name type="scientific">Rhodococcus oxybenzonivorans</name>
    <dbReference type="NCBI Taxonomy" id="1990687"/>
    <lineage>
        <taxon>Bacteria</taxon>
        <taxon>Bacillati</taxon>
        <taxon>Actinomycetota</taxon>
        <taxon>Actinomycetes</taxon>
        <taxon>Mycobacteriales</taxon>
        <taxon>Nocardiaceae</taxon>
        <taxon>Rhodococcus</taxon>
    </lineage>
</organism>
<evidence type="ECO:0000256" key="1">
    <source>
        <dbReference type="ARBA" id="ARBA00001974"/>
    </source>
</evidence>
<dbReference type="Gene3D" id="1.20.140.10">
    <property type="entry name" value="Butyryl-CoA Dehydrogenase, subunit A, domain 3"/>
    <property type="match status" value="1"/>
</dbReference>
<sequence length="376" mass="40255">MSFAPTDEQRELQQLVRRFCEEKSPVAEVRRLMDTEDGFDTAVWDQMGKELGLQALFIPEIYGGMGYTVIEAGLVLEEMGRALLCAPFLSSVVLAANAILAGGTDEQRKLLLPGIAGGQVRGALAFAETTDTWQPGVATTEATPDGLHYRLKGLKTLVVDGHTAHTLIVSARTPGSIGTDAASLFVVQCDDAPGMTRRVLPTLDQTRKLATVEFDGTPAQLLGKIGSGWSTLEHTLQLAAVCLACEQLGGAARCLDMSVEYAKMRMQFGRPIGSFQAIKHRCADMLLGVESARSAAYYALSAAAANDELPMASALAHAHCSEVFSRAASENIQIHGGVGFTWEHDAHLYLKRAKSSEALFGGIRYQQDLIAGGIGL</sequence>
<dbReference type="GO" id="GO:0050660">
    <property type="term" value="F:flavin adenine dinucleotide binding"/>
    <property type="evidence" value="ECO:0007669"/>
    <property type="project" value="InterPro"/>
</dbReference>
<dbReference type="Proteomes" id="UP000245711">
    <property type="component" value="Plasmid pRB98"/>
</dbReference>
<feature type="domain" description="Acyl-CoA dehydrogenase/oxidase C-terminal" evidence="6">
    <location>
        <begin position="226"/>
        <end position="372"/>
    </location>
</feature>
<keyword evidence="8" id="KW-0614">Plasmid</keyword>
<dbReference type="InterPro" id="IPR009100">
    <property type="entry name" value="AcylCoA_DH/oxidase_NM_dom_sf"/>
</dbReference>
<keyword evidence="5" id="KW-0560">Oxidoreductase</keyword>
<dbReference type="KEGG" id="roz:CBI38_34445"/>
<dbReference type="Pfam" id="PF02771">
    <property type="entry name" value="Acyl-CoA_dh_N"/>
    <property type="match status" value="1"/>
</dbReference>
<dbReference type="Gene3D" id="2.40.110.10">
    <property type="entry name" value="Butyryl-CoA Dehydrogenase, subunit A, domain 2"/>
    <property type="match status" value="1"/>
</dbReference>
<proteinExistence type="inferred from homology"/>
<evidence type="ECO:0000259" key="7">
    <source>
        <dbReference type="Pfam" id="PF02771"/>
    </source>
</evidence>
<dbReference type="InterPro" id="IPR009075">
    <property type="entry name" value="AcylCo_DH/oxidase_C"/>
</dbReference>
<evidence type="ECO:0000313" key="9">
    <source>
        <dbReference type="Proteomes" id="UP000245711"/>
    </source>
</evidence>
<keyword evidence="9" id="KW-1185">Reference proteome</keyword>
<dbReference type="OrthoDB" id="8677713at2"/>
<accession>A0A2S2C6K4</accession>